<protein>
    <submittedName>
        <fullName evidence="1">Uncharacterized protein</fullName>
    </submittedName>
</protein>
<accession>A0A0U3BIF6</accession>
<proteinExistence type="predicted"/>
<reference evidence="1" key="1">
    <citation type="journal article" date="2015" name="Proc. Natl. Acad. Sci. U.S.A.">
        <title>Antifungal activity improved by coproduction of cyclodextrins and anabaenolysins in Cyanobacteria.</title>
        <authorList>
            <person name="Shishido T.K."/>
            <person name="Jokela J."/>
            <person name="Kolehmainen C.T."/>
            <person name="Fewer D.P."/>
            <person name="Wahlsten M."/>
            <person name="Wang H."/>
            <person name="Rouhiainen L."/>
            <person name="Rizzi E."/>
            <person name="De Bellis G."/>
            <person name="Permi P."/>
            <person name="Sivonen K."/>
        </authorList>
    </citation>
    <scope>NUCLEOTIDE SEQUENCE</scope>
    <source>
        <strain evidence="1">XSPORK2A</strain>
    </source>
</reference>
<evidence type="ECO:0000313" key="1">
    <source>
        <dbReference type="EMBL" id="ALT22127.1"/>
    </source>
</evidence>
<organism evidence="1">
    <name type="scientific">Anabaena sp. XSPORK2A</name>
    <dbReference type="NCBI Taxonomy" id="1771346"/>
    <lineage>
        <taxon>Bacteria</taxon>
        <taxon>Bacillati</taxon>
        <taxon>Cyanobacteriota</taxon>
        <taxon>Cyanophyceae</taxon>
        <taxon>Nostocales</taxon>
        <taxon>Nostocaceae</taxon>
        <taxon>Anabaena</taxon>
    </lineage>
</organism>
<dbReference type="AlphaFoldDB" id="A0A0U3BIF6"/>
<name>A0A0U3BIF6_9NOST</name>
<dbReference type="EMBL" id="KP761742">
    <property type="protein sequence ID" value="ALT22127.1"/>
    <property type="molecule type" value="Genomic_DNA"/>
</dbReference>
<sequence>MVNIVSIEEKYTERWQSCKVQSNLLPELEKIAEKLYYDRGFYEKIEWYYPNLPWYWAGILHAKADFQDSAQFFDQTHIPQM</sequence>